<dbReference type="InterPro" id="IPR003615">
    <property type="entry name" value="HNH_nuc"/>
</dbReference>
<dbReference type="Gene3D" id="1.10.30.50">
    <property type="match status" value="1"/>
</dbReference>
<evidence type="ECO:0000313" key="3">
    <source>
        <dbReference type="Proteomes" id="UP000006529"/>
    </source>
</evidence>
<dbReference type="PANTHER" id="PTHR33877">
    <property type="entry name" value="SLL1193 PROTEIN"/>
    <property type="match status" value="1"/>
</dbReference>
<organism evidence="2 3">
    <name type="scientific">Cyanophage 9515-10a</name>
    <dbReference type="NCBI Taxonomy" id="444875"/>
    <lineage>
        <taxon>Viruses</taxon>
        <taxon>Duplodnaviria</taxon>
        <taxon>Heunggongvirae</taxon>
        <taxon>Uroviricota</taxon>
        <taxon>Caudoviricetes</taxon>
        <taxon>Autographivirales</taxon>
        <taxon>Sechaudvirinae</taxon>
        <taxon>Tangaroavirus</taxon>
        <taxon>Tangaroavirus tv951510a</taxon>
    </lineage>
</organism>
<dbReference type="InterPro" id="IPR052892">
    <property type="entry name" value="NA-targeting_endonuclease"/>
</dbReference>
<dbReference type="GeneID" id="11538012"/>
<reference evidence="2 3" key="1">
    <citation type="submission" date="2009-10" db="EMBL/GenBank/DDBJ databases">
        <title>The Genome Sequence of Cyanophage 9515-10a.</title>
        <authorList>
            <consortium name="The Broad Institute Genome Sequencing Platform"/>
            <person name="Henn M.R."/>
            <person name="Sullivan M.S."/>
            <person name="Osburne M.S."/>
            <person name="Levin J."/>
            <person name="Malboeuf C."/>
            <person name="Casali M."/>
            <person name="Russ C."/>
            <person name="Lennon N."/>
            <person name="Erlich R."/>
            <person name="Young S.K."/>
            <person name="Koehrsen M."/>
            <person name="Yandava C."/>
            <person name="Zeng Q."/>
            <person name="Alvarado L."/>
            <person name="Anderson S."/>
            <person name="Berlin A."/>
            <person name="Borenstein D."/>
            <person name="Chen Z."/>
            <person name="Engels R."/>
            <person name="Freedman E."/>
            <person name="Gellesch M."/>
            <person name="Goldberg J."/>
            <person name="Green L."/>
            <person name="Griggs A."/>
            <person name="Gujja S."/>
            <person name="Heiman D."/>
            <person name="Hepburn T."/>
            <person name="Howarth C."/>
            <person name="Jen D."/>
            <person name="Larson L."/>
            <person name="Lewis B."/>
            <person name="Mehta T."/>
            <person name="Park D."/>
            <person name="Pearson M."/>
            <person name="Roberts A."/>
            <person name="Ryan E."/>
            <person name="Saif S."/>
            <person name="Shea T."/>
            <person name="Shenoy N."/>
            <person name="Sisk P."/>
            <person name="Stolte C."/>
            <person name="Sykes S."/>
            <person name="Walk T."/>
            <person name="White J."/>
            <person name="Yu Q."/>
            <person name="Coleman M.L."/>
            <person name="Huang K.H."/>
            <person name="Weigele P.R."/>
            <person name="DeFrancesco A.S."/>
            <person name="Kern S.E."/>
            <person name="Thompson L.R."/>
            <person name="Fu R."/>
            <person name="Hombeck B."/>
            <person name="Chisholm S.W."/>
            <person name="Haas B."/>
            <person name="Nusbaum C."/>
            <person name="Galagan J."/>
            <person name="Birren B."/>
        </authorList>
    </citation>
    <scope>NUCLEOTIDE SEQUENCE [LARGE SCALE GENOMIC DNA]</scope>
    <source>
        <strain evidence="2">9515-10a</strain>
    </source>
</reference>
<evidence type="ECO:0000313" key="2">
    <source>
        <dbReference type="EMBL" id="ADP00041.1"/>
    </source>
</evidence>
<dbReference type="CDD" id="cd00085">
    <property type="entry name" value="HNHc"/>
    <property type="match status" value="1"/>
</dbReference>
<accession>E3SME6</accession>
<gene>
    <name evidence="2" type="ORF">CYOG_00020</name>
</gene>
<keyword evidence="3" id="KW-1185">Reference proteome</keyword>
<dbReference type="RefSeq" id="YP_005087413.1">
    <property type="nucleotide sequence ID" value="NC_016657.1"/>
</dbReference>
<dbReference type="KEGG" id="vg:11538012"/>
<sequence length="109" mass="12720">MTPVLPNANHYTYNLLAMTSSEANRLWRKAIKEANNYECIYCGKSHNENDLTIDHVHPRCMGGCSHTRNCVPACVKCNQSKGSQNWLNWFRDNFPPDPFREQHILQWIQ</sequence>
<proteinExistence type="predicted"/>
<evidence type="ECO:0000259" key="1">
    <source>
        <dbReference type="SMART" id="SM00507"/>
    </source>
</evidence>
<dbReference type="OrthoDB" id="22258at10239"/>
<dbReference type="EMBL" id="GU071100">
    <property type="protein sequence ID" value="ADP00041.1"/>
    <property type="molecule type" value="Genomic_DNA"/>
</dbReference>
<dbReference type="InterPro" id="IPR029471">
    <property type="entry name" value="HNH_5"/>
</dbReference>
<dbReference type="PANTHER" id="PTHR33877:SF2">
    <property type="entry name" value="OS07G0170200 PROTEIN"/>
    <property type="match status" value="1"/>
</dbReference>
<protein>
    <recommendedName>
        <fullName evidence="1">HNH nuclease domain-containing protein</fullName>
    </recommendedName>
</protein>
<dbReference type="SMART" id="SM00507">
    <property type="entry name" value="HNHc"/>
    <property type="match status" value="1"/>
</dbReference>
<feature type="domain" description="HNH nuclease" evidence="1">
    <location>
        <begin position="26"/>
        <end position="79"/>
    </location>
</feature>
<dbReference type="Proteomes" id="UP000006529">
    <property type="component" value="Segment"/>
</dbReference>
<name>E3SME6_9CAUD</name>
<dbReference type="Pfam" id="PF14279">
    <property type="entry name" value="HNH_5"/>
    <property type="match status" value="1"/>
</dbReference>